<reference evidence="7" key="2">
    <citation type="submission" date="2012-11" db="EMBL/GenBank/DDBJ databases">
        <authorList>
            <person name="Kuo A."/>
            <person name="Curtis B.A."/>
            <person name="Tanifuji G."/>
            <person name="Burki F."/>
            <person name="Gruber A."/>
            <person name="Irimia M."/>
            <person name="Maruyama S."/>
            <person name="Arias M.C."/>
            <person name="Ball S.G."/>
            <person name="Gile G.H."/>
            <person name="Hirakawa Y."/>
            <person name="Hopkins J.F."/>
            <person name="Rensing S.A."/>
            <person name="Schmutz J."/>
            <person name="Symeonidi A."/>
            <person name="Elias M."/>
            <person name="Eveleigh R.J."/>
            <person name="Herman E.K."/>
            <person name="Klute M.J."/>
            <person name="Nakayama T."/>
            <person name="Obornik M."/>
            <person name="Reyes-Prieto A."/>
            <person name="Armbrust E.V."/>
            <person name="Aves S.J."/>
            <person name="Beiko R.G."/>
            <person name="Coutinho P."/>
            <person name="Dacks J.B."/>
            <person name="Durnford D.G."/>
            <person name="Fast N.M."/>
            <person name="Green B.R."/>
            <person name="Grisdale C."/>
            <person name="Hempe F."/>
            <person name="Henrissat B."/>
            <person name="Hoppner M.P."/>
            <person name="Ishida K.-I."/>
            <person name="Kim E."/>
            <person name="Koreny L."/>
            <person name="Kroth P.G."/>
            <person name="Liu Y."/>
            <person name="Malik S.-B."/>
            <person name="Maier U.G."/>
            <person name="McRose D."/>
            <person name="Mock T."/>
            <person name="Neilson J.A."/>
            <person name="Onodera N.T."/>
            <person name="Poole A.M."/>
            <person name="Pritham E.J."/>
            <person name="Richards T.A."/>
            <person name="Rocap G."/>
            <person name="Roy S.W."/>
            <person name="Sarai C."/>
            <person name="Schaack S."/>
            <person name="Shirato S."/>
            <person name="Slamovits C.H."/>
            <person name="Spencer D.F."/>
            <person name="Suzuki S."/>
            <person name="Worden A.Z."/>
            <person name="Zauner S."/>
            <person name="Barry K."/>
            <person name="Bell C."/>
            <person name="Bharti A.K."/>
            <person name="Crow J.A."/>
            <person name="Grimwood J."/>
            <person name="Kramer R."/>
            <person name="Lindquist E."/>
            <person name="Lucas S."/>
            <person name="Salamov A."/>
            <person name="McFadden G.I."/>
            <person name="Lane C.E."/>
            <person name="Keeling P.J."/>
            <person name="Gray M.W."/>
            <person name="Grigoriev I.V."/>
            <person name="Archibald J.M."/>
        </authorList>
    </citation>
    <scope>NUCLEOTIDE SEQUENCE</scope>
    <source>
        <strain evidence="7">CCMP2712</strain>
    </source>
</reference>
<reference evidence="6" key="3">
    <citation type="submission" date="2015-06" db="UniProtKB">
        <authorList>
            <consortium name="EnsemblProtists"/>
        </authorList>
    </citation>
    <scope>IDENTIFICATION</scope>
</reference>
<evidence type="ECO:0000313" key="5">
    <source>
        <dbReference type="EMBL" id="EKX36820.1"/>
    </source>
</evidence>
<reference evidence="5 7" key="1">
    <citation type="journal article" date="2012" name="Nature">
        <title>Algal genomes reveal evolutionary mosaicism and the fate of nucleomorphs.</title>
        <authorList>
            <consortium name="DOE Joint Genome Institute"/>
            <person name="Curtis B.A."/>
            <person name="Tanifuji G."/>
            <person name="Burki F."/>
            <person name="Gruber A."/>
            <person name="Irimia M."/>
            <person name="Maruyama S."/>
            <person name="Arias M.C."/>
            <person name="Ball S.G."/>
            <person name="Gile G.H."/>
            <person name="Hirakawa Y."/>
            <person name="Hopkins J.F."/>
            <person name="Kuo A."/>
            <person name="Rensing S.A."/>
            <person name="Schmutz J."/>
            <person name="Symeonidi A."/>
            <person name="Elias M."/>
            <person name="Eveleigh R.J."/>
            <person name="Herman E.K."/>
            <person name="Klute M.J."/>
            <person name="Nakayama T."/>
            <person name="Obornik M."/>
            <person name="Reyes-Prieto A."/>
            <person name="Armbrust E.V."/>
            <person name="Aves S.J."/>
            <person name="Beiko R.G."/>
            <person name="Coutinho P."/>
            <person name="Dacks J.B."/>
            <person name="Durnford D.G."/>
            <person name="Fast N.M."/>
            <person name="Green B.R."/>
            <person name="Grisdale C.J."/>
            <person name="Hempel F."/>
            <person name="Henrissat B."/>
            <person name="Hoppner M.P."/>
            <person name="Ishida K."/>
            <person name="Kim E."/>
            <person name="Koreny L."/>
            <person name="Kroth P.G."/>
            <person name="Liu Y."/>
            <person name="Malik S.B."/>
            <person name="Maier U.G."/>
            <person name="McRose D."/>
            <person name="Mock T."/>
            <person name="Neilson J.A."/>
            <person name="Onodera N.T."/>
            <person name="Poole A.M."/>
            <person name="Pritham E.J."/>
            <person name="Richards T.A."/>
            <person name="Rocap G."/>
            <person name="Roy S.W."/>
            <person name="Sarai C."/>
            <person name="Schaack S."/>
            <person name="Shirato S."/>
            <person name="Slamovits C.H."/>
            <person name="Spencer D.F."/>
            <person name="Suzuki S."/>
            <person name="Worden A.Z."/>
            <person name="Zauner S."/>
            <person name="Barry K."/>
            <person name="Bell C."/>
            <person name="Bharti A.K."/>
            <person name="Crow J.A."/>
            <person name="Grimwood J."/>
            <person name="Kramer R."/>
            <person name="Lindquist E."/>
            <person name="Lucas S."/>
            <person name="Salamov A."/>
            <person name="McFadden G.I."/>
            <person name="Lane C.E."/>
            <person name="Keeling P.J."/>
            <person name="Gray M.W."/>
            <person name="Grigoriev I.V."/>
            <person name="Archibald J.M."/>
        </authorList>
    </citation>
    <scope>NUCLEOTIDE SEQUENCE</scope>
    <source>
        <strain evidence="5 7">CCMP2712</strain>
    </source>
</reference>
<accession>L1IM06</accession>
<dbReference type="PANTHER" id="PTHR47659">
    <property type="entry name" value="ZN(II)2CYS6 TRANSCRIPTION FACTOR (EUROFUNG)-RELATED"/>
    <property type="match status" value="1"/>
</dbReference>
<evidence type="ECO:0000256" key="3">
    <source>
        <dbReference type="SAM" id="MobiDB-lite"/>
    </source>
</evidence>
<evidence type="ECO:0000313" key="7">
    <source>
        <dbReference type="Proteomes" id="UP000011087"/>
    </source>
</evidence>
<name>L1IM06_GUITC</name>
<dbReference type="InterPro" id="IPR050335">
    <property type="entry name" value="ERT1_acuK_gluconeogen_tf"/>
</dbReference>
<dbReference type="InterPro" id="IPR036864">
    <property type="entry name" value="Zn2-C6_fun-type_DNA-bd_sf"/>
</dbReference>
<feature type="compositionally biased region" description="Acidic residues" evidence="3">
    <location>
        <begin position="226"/>
        <end position="235"/>
    </location>
</feature>
<dbReference type="Gene3D" id="4.10.240.10">
    <property type="entry name" value="Zn(2)-C6 fungal-type DNA-binding domain"/>
    <property type="match status" value="2"/>
</dbReference>
<dbReference type="EnsemblProtists" id="EKX36820">
    <property type="protein sequence ID" value="EKX36820"/>
    <property type="gene ID" value="GUITHDRAFT_116986"/>
</dbReference>
<dbReference type="AlphaFoldDB" id="L1IM06"/>
<evidence type="ECO:0000256" key="2">
    <source>
        <dbReference type="ARBA" id="ARBA00023242"/>
    </source>
</evidence>
<dbReference type="KEGG" id="gtt:GUITHDRAFT_116986"/>
<dbReference type="OrthoDB" id="5575144at2759"/>
<dbReference type="PANTHER" id="PTHR47659:SF7">
    <property type="entry name" value="FUNGAL TRANSCRIPTIONAL REGULATORY PROTEIN, N-TERMINAL DOMAIN-CONTAINING PROTEIN"/>
    <property type="match status" value="1"/>
</dbReference>
<keyword evidence="2" id="KW-0539">Nucleus</keyword>
<evidence type="ECO:0000256" key="1">
    <source>
        <dbReference type="ARBA" id="ARBA00022723"/>
    </source>
</evidence>
<dbReference type="CDD" id="cd00067">
    <property type="entry name" value="GAL4"/>
    <property type="match status" value="2"/>
</dbReference>
<dbReference type="GO" id="GO:0008270">
    <property type="term" value="F:zinc ion binding"/>
    <property type="evidence" value="ECO:0007669"/>
    <property type="project" value="InterPro"/>
</dbReference>
<protein>
    <recommendedName>
        <fullName evidence="4">Zn(2)-C6 fungal-type domain-containing protein</fullName>
    </recommendedName>
</protein>
<sequence length="300" mass="32623">MSSVLGPSLYSTPALPPAPATYSPLSVGAPSMADTASPVDPTQRSRAFAACLRCKLNKVKCDDSRPCTRCLRQGCGQACLAYSVQRPPQGLSMTGARSSASGLQETAGPAMKRRSCEGCRQKKVRCSMERPCSRCGGNLVQACRDCLASVAPTLGAWMQMCPEQLEVWRYSCRRLKHRRKHVVRACEACRRSKVGCDEGRPCLRCLRTRRGCRDSLGEEAGKVDGEQEDSDEGVEVGDGGALLGEDEGAGSWEGLELEEPLERSNDWLLLAEEEARKEAGRSFWEDGGIYFCCLEGNKAV</sequence>
<dbReference type="PROSITE" id="PS50048">
    <property type="entry name" value="ZN2_CY6_FUNGAL_2"/>
    <property type="match status" value="3"/>
</dbReference>
<dbReference type="SUPFAM" id="SSF57701">
    <property type="entry name" value="Zn2/Cys6 DNA-binding domain"/>
    <property type="match status" value="3"/>
</dbReference>
<dbReference type="GO" id="GO:0000981">
    <property type="term" value="F:DNA-binding transcription factor activity, RNA polymerase II-specific"/>
    <property type="evidence" value="ECO:0007669"/>
    <property type="project" value="InterPro"/>
</dbReference>
<organism evidence="5">
    <name type="scientific">Guillardia theta (strain CCMP2712)</name>
    <name type="common">Cryptophyte</name>
    <dbReference type="NCBI Taxonomy" id="905079"/>
    <lineage>
        <taxon>Eukaryota</taxon>
        <taxon>Cryptophyceae</taxon>
        <taxon>Pyrenomonadales</taxon>
        <taxon>Geminigeraceae</taxon>
        <taxon>Guillardia</taxon>
    </lineage>
</organism>
<keyword evidence="1" id="KW-0479">Metal-binding</keyword>
<evidence type="ECO:0000313" key="6">
    <source>
        <dbReference type="EnsemblProtists" id="EKX36820"/>
    </source>
</evidence>
<feature type="domain" description="Zn(2)-C6 fungal-type" evidence="4">
    <location>
        <begin position="50"/>
        <end position="79"/>
    </location>
</feature>
<feature type="domain" description="Zn(2)-C6 fungal-type" evidence="4">
    <location>
        <begin position="185"/>
        <end position="214"/>
    </location>
</feature>
<evidence type="ECO:0000259" key="4">
    <source>
        <dbReference type="PROSITE" id="PS50048"/>
    </source>
</evidence>
<dbReference type="PROSITE" id="PS00463">
    <property type="entry name" value="ZN2_CY6_FUNGAL_1"/>
    <property type="match status" value="2"/>
</dbReference>
<dbReference type="EMBL" id="JH993067">
    <property type="protein sequence ID" value="EKX36820.1"/>
    <property type="molecule type" value="Genomic_DNA"/>
</dbReference>
<dbReference type="PaxDb" id="55529-EKX36820"/>
<dbReference type="HOGENOM" id="CLU_928863_0_0_1"/>
<dbReference type="SMART" id="SM00066">
    <property type="entry name" value="GAL4"/>
    <property type="match status" value="3"/>
</dbReference>
<dbReference type="GeneID" id="17293545"/>
<dbReference type="RefSeq" id="XP_005823800.1">
    <property type="nucleotide sequence ID" value="XM_005823743.1"/>
</dbReference>
<keyword evidence="7" id="KW-1185">Reference proteome</keyword>
<feature type="domain" description="Zn(2)-C6 fungal-type" evidence="4">
    <location>
        <begin position="115"/>
        <end position="145"/>
    </location>
</feature>
<proteinExistence type="predicted"/>
<feature type="region of interest" description="Disordered" evidence="3">
    <location>
        <begin position="220"/>
        <end position="240"/>
    </location>
</feature>
<dbReference type="Proteomes" id="UP000011087">
    <property type="component" value="Unassembled WGS sequence"/>
</dbReference>
<gene>
    <name evidence="5" type="ORF">GUITHDRAFT_116986</name>
</gene>
<dbReference type="Pfam" id="PF00172">
    <property type="entry name" value="Zn_clus"/>
    <property type="match status" value="3"/>
</dbReference>
<dbReference type="InterPro" id="IPR001138">
    <property type="entry name" value="Zn2Cys6_DnaBD"/>
</dbReference>